<accession>A0ABS7E4Y4</accession>
<evidence type="ECO:0000313" key="1">
    <source>
        <dbReference type="EMBL" id="MBW8184748.1"/>
    </source>
</evidence>
<reference evidence="1 2" key="1">
    <citation type="submission" date="2021-07" db="EMBL/GenBank/DDBJ databases">
        <title>Shewanella sp. nov, isolated from SCS.</title>
        <authorList>
            <person name="Cao W.R."/>
        </authorList>
    </citation>
    <scope>NUCLEOTIDE SEQUENCE [LARGE SCALE GENOMIC DNA]</scope>
    <source>
        <strain evidence="1 2">NR704-98</strain>
    </source>
</reference>
<dbReference type="Proteomes" id="UP001195963">
    <property type="component" value="Unassembled WGS sequence"/>
</dbReference>
<proteinExistence type="predicted"/>
<name>A0ABS7E4Y4_9GAMM</name>
<protein>
    <submittedName>
        <fullName evidence="1">Uncharacterized protein</fullName>
    </submittedName>
</protein>
<organism evidence="1 2">
    <name type="scientific">Shewanella nanhaiensis</name>
    <dbReference type="NCBI Taxonomy" id="2864872"/>
    <lineage>
        <taxon>Bacteria</taxon>
        <taxon>Pseudomonadati</taxon>
        <taxon>Pseudomonadota</taxon>
        <taxon>Gammaproteobacteria</taxon>
        <taxon>Alteromonadales</taxon>
        <taxon>Shewanellaceae</taxon>
        <taxon>Shewanella</taxon>
    </lineage>
</organism>
<sequence length="267" mass="29759">MKVLKFVALSLSIVFASVILAGVYRFNLTDDDIYIEMSDGTVLPYDEAVILENKAKNEEKSAALREGIFTADTPESSLVMRKLFSLQTTTPFNIMLPDSNSLVALTHFLDGDEHENQDNSELAAGSYQHGEVRGSVLLDYYKITPLNFPEESTATSAKHFDNDKALFTFVAPFAVTTQGSGVFWYLGLFNIDYQTNKLSHLDSEFVGDRVEIKHIEPSEPFDSPYSITVTYNERAPLQAMSDKPSMRKMVELRVSKGEIINLSAISG</sequence>
<dbReference type="EMBL" id="JAHZST010000009">
    <property type="protein sequence ID" value="MBW8184748.1"/>
    <property type="molecule type" value="Genomic_DNA"/>
</dbReference>
<evidence type="ECO:0000313" key="2">
    <source>
        <dbReference type="Proteomes" id="UP001195963"/>
    </source>
</evidence>
<comment type="caution">
    <text evidence="1">The sequence shown here is derived from an EMBL/GenBank/DDBJ whole genome shotgun (WGS) entry which is preliminary data.</text>
</comment>
<keyword evidence="2" id="KW-1185">Reference proteome</keyword>
<gene>
    <name evidence="1" type="ORF">K0625_13820</name>
</gene>